<evidence type="ECO:0000259" key="1">
    <source>
        <dbReference type="Pfam" id="PF01370"/>
    </source>
</evidence>
<dbReference type="RefSeq" id="WP_052595266.1">
    <property type="nucleotide sequence ID" value="NZ_CP011112.1"/>
</dbReference>
<dbReference type="Pfam" id="PF01370">
    <property type="entry name" value="Epimerase"/>
    <property type="match status" value="1"/>
</dbReference>
<dbReference type="InterPro" id="IPR050177">
    <property type="entry name" value="Lipid_A_modif_metabolic_enz"/>
</dbReference>
<gene>
    <name evidence="2" type="ORF">VV02_22575</name>
</gene>
<dbReference type="Gene3D" id="3.40.50.720">
    <property type="entry name" value="NAD(P)-binding Rossmann-like Domain"/>
    <property type="match status" value="1"/>
</dbReference>
<dbReference type="PANTHER" id="PTHR43245">
    <property type="entry name" value="BIFUNCTIONAL POLYMYXIN RESISTANCE PROTEIN ARNA"/>
    <property type="match status" value="1"/>
</dbReference>
<sequence>MADVVLVTGVSRLVGGRTAQQLSLSGQVKRVIAVDAVPPSHDLGEAQFVRADIRNPIIGKIIRQEQVDTVVHLGVITTPRQAGGRASQKEINVIGTMQLLAACQKADSLTRLVVKSSSSVYGSSPRDPAMFTEDMTARKVPTTGFAKDSVEVETYVRGFARRRPDVAVCMLRMANVVGAGLRTPLTDYLSMRALPVPFGFDGRVQVLHLDDAVRATVAAVTGEASGIINVAGEGVVTVKQAARLIKRPMVPVLPFAAGAVSLASSRGGLGTFDAQQMDWLCYGRGMDTTRMRELLKFEPEHTTREAIVEVFGDHHSWPPSPGAVLASMIGGGS</sequence>
<evidence type="ECO:0000313" key="2">
    <source>
        <dbReference type="EMBL" id="AKU17994.1"/>
    </source>
</evidence>
<organism evidence="2 3">
    <name type="scientific">Luteipulveratus mongoliensis</name>
    <dbReference type="NCBI Taxonomy" id="571913"/>
    <lineage>
        <taxon>Bacteria</taxon>
        <taxon>Bacillati</taxon>
        <taxon>Actinomycetota</taxon>
        <taxon>Actinomycetes</taxon>
        <taxon>Micrococcales</taxon>
        <taxon>Dermacoccaceae</taxon>
        <taxon>Luteipulveratus</taxon>
    </lineage>
</organism>
<proteinExistence type="predicted"/>
<feature type="domain" description="NAD-dependent epimerase/dehydratase" evidence="1">
    <location>
        <begin position="5"/>
        <end position="231"/>
    </location>
</feature>
<dbReference type="PATRIC" id="fig|571913.6.peg.4572"/>
<protein>
    <submittedName>
        <fullName evidence="2">Epimerase</fullName>
    </submittedName>
</protein>
<dbReference type="AlphaFoldDB" id="A0A0K1JMQ0"/>
<evidence type="ECO:0000313" key="3">
    <source>
        <dbReference type="Proteomes" id="UP000066480"/>
    </source>
</evidence>
<dbReference type="STRING" id="571913.VV02_22575"/>
<dbReference type="PANTHER" id="PTHR43245:SF52">
    <property type="entry name" value="NAD-DEPENDENT EPIMERASE_DEHYDRATASE"/>
    <property type="match status" value="1"/>
</dbReference>
<keyword evidence="3" id="KW-1185">Reference proteome</keyword>
<dbReference type="KEGG" id="lmoi:VV02_22575"/>
<accession>A0A0K1JMQ0</accession>
<dbReference type="OrthoDB" id="9795501at2"/>
<dbReference type="EMBL" id="CP011112">
    <property type="protein sequence ID" value="AKU17994.1"/>
    <property type="molecule type" value="Genomic_DNA"/>
</dbReference>
<dbReference type="SUPFAM" id="SSF51735">
    <property type="entry name" value="NAD(P)-binding Rossmann-fold domains"/>
    <property type="match status" value="1"/>
</dbReference>
<dbReference type="InterPro" id="IPR036291">
    <property type="entry name" value="NAD(P)-bd_dom_sf"/>
</dbReference>
<reference evidence="2 3" key="1">
    <citation type="submission" date="2015-03" db="EMBL/GenBank/DDBJ databases">
        <title>Luteipulveratus halotolerans sp. nov., a novel actinobacterium (Dermacoccaceae) from Sarawak, Malaysia.</title>
        <authorList>
            <person name="Juboi H."/>
            <person name="Basik A."/>
            <person name="Shamsul S.S."/>
            <person name="Arnold P."/>
            <person name="Schmitt E.K."/>
            <person name="Sanglier J.-J."/>
            <person name="Yeo T."/>
        </authorList>
    </citation>
    <scope>NUCLEOTIDE SEQUENCE [LARGE SCALE GENOMIC DNA]</scope>
    <source>
        <strain evidence="2 3">MN07-A0370</strain>
    </source>
</reference>
<dbReference type="Proteomes" id="UP000066480">
    <property type="component" value="Chromosome"/>
</dbReference>
<dbReference type="InterPro" id="IPR001509">
    <property type="entry name" value="Epimerase_deHydtase"/>
</dbReference>
<name>A0A0K1JMQ0_9MICO</name>